<dbReference type="RefSeq" id="WP_165101485.1">
    <property type="nucleotide sequence ID" value="NZ_CP049056.1"/>
</dbReference>
<feature type="region of interest" description="Disordered" evidence="1">
    <location>
        <begin position="964"/>
        <end position="986"/>
    </location>
</feature>
<dbReference type="AlphaFoldDB" id="A0A7L5BYX5"/>
<protein>
    <submittedName>
        <fullName evidence="3">Double-strand break repair protein AddB</fullName>
    </submittedName>
</protein>
<name>A0A7L5BYX5_9RHOB</name>
<accession>A0A7L5BYX5</accession>
<feature type="domain" description="PD-(D/E)XK endonuclease-like" evidence="2">
    <location>
        <begin position="709"/>
        <end position="932"/>
    </location>
</feature>
<feature type="compositionally biased region" description="Pro residues" evidence="1">
    <location>
        <begin position="973"/>
        <end position="986"/>
    </location>
</feature>
<proteinExistence type="predicted"/>
<dbReference type="SUPFAM" id="SSF52540">
    <property type="entry name" value="P-loop containing nucleoside triphosphate hydrolases"/>
    <property type="match status" value="1"/>
</dbReference>
<dbReference type="InterPro" id="IPR027417">
    <property type="entry name" value="P-loop_NTPase"/>
</dbReference>
<gene>
    <name evidence="3" type="primary">addB</name>
    <name evidence="3" type="ORF">G5B40_17770</name>
</gene>
<sequence length="986" mass="105274">MIRLFDTPGPRVFALPPGADFVSGLVSGLRDRLAGQPPEAVAGVEVALNTRRAERAAREAFEAAGKAVFLPRLINIEDLATGRTDAPAAVGRLDRLLALMKMVGALLAARPKLGPAAAAGPLAESLAALLDEFQREGIALAALDRAVDVDQAAHWRRVLEFLQLVRELWPAQLAAGTAASDPEARRRGEVEALVAAWRTAPPDRPVIAAGSTGSTRTRADLLVAVAGAPQGAVVLSGFDFALDAEGWAGVTPDHPQYGHARLLDRLGLTRDDVRPWSGMAEPGARAALLAETLRPAPVTHRWRAALPALARDAAAATEGLELIEAASPAREADAIALAMRAALERPGGRIALVTPDRNLARRVTAALGRWGLNPDDSSGPPLAQTPPGVLVTMIAELLCRPFDRVTLLALLKHPLTAAGPERKEHLQGVWRLERAGLRRRQIALRLDSVAAIEAMNVKEPAGGEAPLADDALRAALTALRPWGARKPLAAMVADHRRAAEALAGPALYEKEAGEALKAAFDRFSEAAGNFGETAPGDYPELLAAALADAGEVREEPWAPHPRLKIWGPLEARSQMAETVILGGLNEGSWPAPPAIDPWLSRPMREKIGLPSPERRVGLSAHDFMQCAAAPRAILSRALKAEGAPTTPARWLSRLTALLGAVDGGAPLAAIRARGARWSGLAERIGTPDFEIPPASRPAPRPPVAARPRRLSVTRIETLIRDPYSIYAREILRLRALDEPGAAADQRDRGEVLHEVVERFIVATKAAWPGREAAAAHFDRIAAEVVAASVAAPVQALAWEARLARVRDWFLEREEARREGGAPLALEASGALDFTTAGGRFTLRGRADRIDALSTGGYAIYDYKAQSIPSENQMRIFQKQLPLLALIVSNAGLDEVPAGPVERLAYLSLSGDGKGGLERDAPLEADALARLVALLEAYEEPDRTYPPRAYPEVMNYASDYDHLSRYGEWDDAPPSAPPPGTPPRSAS</sequence>
<dbReference type="Proteomes" id="UP000503336">
    <property type="component" value="Chromosome"/>
</dbReference>
<dbReference type="InterPro" id="IPR014153">
    <property type="entry name" value="Ds_break_AddB"/>
</dbReference>
<evidence type="ECO:0000259" key="2">
    <source>
        <dbReference type="Pfam" id="PF12705"/>
    </source>
</evidence>
<dbReference type="Pfam" id="PF12705">
    <property type="entry name" value="PDDEXK_1"/>
    <property type="match status" value="1"/>
</dbReference>
<evidence type="ECO:0000313" key="3">
    <source>
        <dbReference type="EMBL" id="QIE57125.1"/>
    </source>
</evidence>
<reference evidence="3 4" key="1">
    <citation type="submission" date="2020-02" db="EMBL/GenBank/DDBJ databases">
        <title>complete genome sequence of Rhodobacteraceae bacterium.</title>
        <authorList>
            <person name="Park J."/>
            <person name="Kim Y.-S."/>
            <person name="Kim K.-H."/>
        </authorList>
    </citation>
    <scope>NUCLEOTIDE SEQUENCE [LARGE SCALE GENOMIC DNA]</scope>
    <source>
        <strain evidence="3 4">RR4-56</strain>
    </source>
</reference>
<keyword evidence="4" id="KW-1185">Reference proteome</keyword>
<dbReference type="NCBIfam" id="TIGR02786">
    <property type="entry name" value="addB_alphas"/>
    <property type="match status" value="1"/>
</dbReference>
<organism evidence="3 4">
    <name type="scientific">Pikeienuella piscinae</name>
    <dbReference type="NCBI Taxonomy" id="2748098"/>
    <lineage>
        <taxon>Bacteria</taxon>
        <taxon>Pseudomonadati</taxon>
        <taxon>Pseudomonadota</taxon>
        <taxon>Alphaproteobacteria</taxon>
        <taxon>Rhodobacterales</taxon>
        <taxon>Paracoccaceae</taxon>
        <taxon>Pikeienuella</taxon>
    </lineage>
</organism>
<dbReference type="EMBL" id="CP049056">
    <property type="protein sequence ID" value="QIE57125.1"/>
    <property type="molecule type" value="Genomic_DNA"/>
</dbReference>
<dbReference type="InterPro" id="IPR038726">
    <property type="entry name" value="PDDEXK_AddAB-type"/>
</dbReference>
<dbReference type="KEGG" id="hdh:G5B40_17770"/>
<evidence type="ECO:0000313" key="4">
    <source>
        <dbReference type="Proteomes" id="UP000503336"/>
    </source>
</evidence>
<evidence type="ECO:0000256" key="1">
    <source>
        <dbReference type="SAM" id="MobiDB-lite"/>
    </source>
</evidence>